<dbReference type="SUPFAM" id="SSF52540">
    <property type="entry name" value="P-loop containing nucleoside triphosphate hydrolases"/>
    <property type="match status" value="1"/>
</dbReference>
<dbReference type="InterPro" id="IPR036388">
    <property type="entry name" value="WH-like_DNA-bd_sf"/>
</dbReference>
<organism evidence="2 3">
    <name type="scientific">Pseudonocardia yunnanensis</name>
    <dbReference type="NCBI Taxonomy" id="58107"/>
    <lineage>
        <taxon>Bacteria</taxon>
        <taxon>Bacillati</taxon>
        <taxon>Actinomycetota</taxon>
        <taxon>Actinomycetes</taxon>
        <taxon>Pseudonocardiales</taxon>
        <taxon>Pseudonocardiaceae</taxon>
        <taxon>Pseudonocardia</taxon>
    </lineage>
</organism>
<comment type="caution">
    <text evidence="2">The sequence shown here is derived from an EMBL/GenBank/DDBJ whole genome shotgun (WGS) entry which is preliminary data.</text>
</comment>
<dbReference type="InterPro" id="IPR011990">
    <property type="entry name" value="TPR-like_helical_dom_sf"/>
</dbReference>
<keyword evidence="3" id="KW-1185">Reference proteome</keyword>
<dbReference type="PRINTS" id="PR00038">
    <property type="entry name" value="HTHLUXR"/>
</dbReference>
<dbReference type="Proteomes" id="UP001597114">
    <property type="component" value="Unassembled WGS sequence"/>
</dbReference>
<proteinExistence type="predicted"/>
<dbReference type="EMBL" id="JBHUCO010000073">
    <property type="protein sequence ID" value="MFD1523990.1"/>
    <property type="molecule type" value="Genomic_DNA"/>
</dbReference>
<dbReference type="Gene3D" id="1.25.40.10">
    <property type="entry name" value="Tetratricopeptide repeat domain"/>
    <property type="match status" value="1"/>
</dbReference>
<dbReference type="InterPro" id="IPR027417">
    <property type="entry name" value="P-loop_NTPase"/>
</dbReference>
<evidence type="ECO:0000313" key="2">
    <source>
        <dbReference type="EMBL" id="MFD1523990.1"/>
    </source>
</evidence>
<dbReference type="PRINTS" id="PR00364">
    <property type="entry name" value="DISEASERSIST"/>
</dbReference>
<dbReference type="InterPro" id="IPR016032">
    <property type="entry name" value="Sig_transdc_resp-reg_C-effctor"/>
</dbReference>
<protein>
    <submittedName>
        <fullName evidence="2">LuxR C-terminal-related transcriptional regulator</fullName>
    </submittedName>
</protein>
<gene>
    <name evidence="2" type="ORF">ACFSJD_41340</name>
</gene>
<dbReference type="Gene3D" id="1.10.10.10">
    <property type="entry name" value="Winged helix-like DNA-binding domain superfamily/Winged helix DNA-binding domain"/>
    <property type="match status" value="1"/>
</dbReference>
<dbReference type="Pfam" id="PF00196">
    <property type="entry name" value="GerE"/>
    <property type="match status" value="1"/>
</dbReference>
<dbReference type="RefSeq" id="WP_344720812.1">
    <property type="nucleotide sequence ID" value="NZ_BAAAUS010000007.1"/>
</dbReference>
<dbReference type="CDD" id="cd06170">
    <property type="entry name" value="LuxR_C_like"/>
    <property type="match status" value="1"/>
</dbReference>
<dbReference type="PANTHER" id="PTHR47691">
    <property type="entry name" value="REGULATOR-RELATED"/>
    <property type="match status" value="1"/>
</dbReference>
<dbReference type="InterPro" id="IPR000792">
    <property type="entry name" value="Tscrpt_reg_LuxR_C"/>
</dbReference>
<dbReference type="PROSITE" id="PS50043">
    <property type="entry name" value="HTH_LUXR_2"/>
    <property type="match status" value="1"/>
</dbReference>
<dbReference type="PROSITE" id="PS00622">
    <property type="entry name" value="HTH_LUXR_1"/>
    <property type="match status" value="1"/>
</dbReference>
<dbReference type="Gene3D" id="3.40.50.300">
    <property type="entry name" value="P-loop containing nucleotide triphosphate hydrolases"/>
    <property type="match status" value="1"/>
</dbReference>
<dbReference type="SUPFAM" id="SSF48452">
    <property type="entry name" value="TPR-like"/>
    <property type="match status" value="1"/>
</dbReference>
<dbReference type="InterPro" id="IPR058852">
    <property type="entry name" value="HTH_77"/>
</dbReference>
<dbReference type="SUPFAM" id="SSF46894">
    <property type="entry name" value="C-terminal effector domain of the bipartite response regulators"/>
    <property type="match status" value="1"/>
</dbReference>
<sequence>MPGDDASAAAAGGSAPAGTAALGRSGAVDNLPIELTTFVGRHNELAETRRLLRTARLVTLTGIGGVGKTRLALRAAEKVRGGFPDGVWLVELGELSDASLLVNVVAGTLGVLAPADKPLEDALVDRLADADCLLVLDNCEQVVDAVAAFCDRVLRRCRRVHILCTSREALRAAGEVLLRVPPLAVPRDADDITPAGLVESDAVALFVERAAAAARGFVLTDGVAGDVADICRRLDGLPLAIELAAARLRTLSPSQILERLADRFALLTHSGRGAPTRQQTLRLCMDWSYELCSPPEQRVWSRVAFFAGSMDMEAAAAICGADGLLDIVTSLIEKSILTREDSDAAPARFRMLETLREYGQEKAREQGRADEVVERLTHWYSDLAGTAHDEWIGPRQLEWIARLERELPNFRDVLDRCALQDPQRGLRTAVALFPFWNARGLFSEGRYWLDRMLAQDDGQVSVELATGIFADCVLTASQGDLEAVLALVARARATGTVSADPLVHGIVALTDGIAALFSAEVDRARAQLEVAVAVLGGPGAEEILHLSALTMLAFAYDLGSDSERAGRCFEQALAITAARGESVFRSYLLWGKGVSLWRSGRGEDAAARLREGLRVADDVGHPLVVAVCLEALAWIAAGDRDSFRAAALLGAADALSHRTDSVPTFLPALLVHHREAEQGIREAVGKHTFARAYRTGAELAVSGDMRSLLEPAAPPPPVAASLTPALTAPAAPQVSPLTRRELEVAVLIGRGLTNRAIAHELVISQRTVSGHVERILAKLNLSSRVQVAAWVVRHQAVS</sequence>
<dbReference type="Pfam" id="PF25872">
    <property type="entry name" value="HTH_77"/>
    <property type="match status" value="1"/>
</dbReference>
<evidence type="ECO:0000313" key="3">
    <source>
        <dbReference type="Proteomes" id="UP001597114"/>
    </source>
</evidence>
<reference evidence="3" key="1">
    <citation type="journal article" date="2019" name="Int. J. Syst. Evol. Microbiol.">
        <title>The Global Catalogue of Microorganisms (GCM) 10K type strain sequencing project: providing services to taxonomists for standard genome sequencing and annotation.</title>
        <authorList>
            <consortium name="The Broad Institute Genomics Platform"/>
            <consortium name="The Broad Institute Genome Sequencing Center for Infectious Disease"/>
            <person name="Wu L."/>
            <person name="Ma J."/>
        </authorList>
    </citation>
    <scope>NUCLEOTIDE SEQUENCE [LARGE SCALE GENOMIC DNA]</scope>
    <source>
        <strain evidence="3">CCM 7043</strain>
    </source>
</reference>
<accession>A0ABW4FB20</accession>
<dbReference type="PANTHER" id="PTHR47691:SF3">
    <property type="entry name" value="HTH-TYPE TRANSCRIPTIONAL REGULATOR RV0890C-RELATED"/>
    <property type="match status" value="1"/>
</dbReference>
<evidence type="ECO:0000259" key="1">
    <source>
        <dbReference type="PROSITE" id="PS50043"/>
    </source>
</evidence>
<feature type="domain" description="HTH luxR-type" evidence="1">
    <location>
        <begin position="730"/>
        <end position="795"/>
    </location>
</feature>
<name>A0ABW4FB20_9PSEU</name>
<dbReference type="SMART" id="SM00421">
    <property type="entry name" value="HTH_LUXR"/>
    <property type="match status" value="1"/>
</dbReference>